<organism evidence="1">
    <name type="scientific">marine sediment metagenome</name>
    <dbReference type="NCBI Taxonomy" id="412755"/>
    <lineage>
        <taxon>unclassified sequences</taxon>
        <taxon>metagenomes</taxon>
        <taxon>ecological metagenomes</taxon>
    </lineage>
</organism>
<name>X1NS47_9ZZZZ</name>
<dbReference type="AlphaFoldDB" id="X1NS47"/>
<feature type="non-terminal residue" evidence="1">
    <location>
        <position position="34"/>
    </location>
</feature>
<gene>
    <name evidence="1" type="ORF">S06H3_33384</name>
</gene>
<comment type="caution">
    <text evidence="1">The sequence shown here is derived from an EMBL/GenBank/DDBJ whole genome shotgun (WGS) entry which is preliminary data.</text>
</comment>
<protein>
    <submittedName>
        <fullName evidence="1">Uncharacterized protein</fullName>
    </submittedName>
</protein>
<proteinExistence type="predicted"/>
<accession>X1NS47</accession>
<reference evidence="1" key="1">
    <citation type="journal article" date="2014" name="Front. Microbiol.">
        <title>High frequency of phylogenetically diverse reductive dehalogenase-homologous genes in deep subseafloor sedimentary metagenomes.</title>
        <authorList>
            <person name="Kawai M."/>
            <person name="Futagami T."/>
            <person name="Toyoda A."/>
            <person name="Takaki Y."/>
            <person name="Nishi S."/>
            <person name="Hori S."/>
            <person name="Arai W."/>
            <person name="Tsubouchi T."/>
            <person name="Morono Y."/>
            <person name="Uchiyama I."/>
            <person name="Ito T."/>
            <person name="Fujiyama A."/>
            <person name="Inagaki F."/>
            <person name="Takami H."/>
        </authorList>
    </citation>
    <scope>NUCLEOTIDE SEQUENCE</scope>
    <source>
        <strain evidence="1">Expedition CK06-06</strain>
    </source>
</reference>
<dbReference type="EMBL" id="BARV01019917">
    <property type="protein sequence ID" value="GAI21459.1"/>
    <property type="molecule type" value="Genomic_DNA"/>
</dbReference>
<evidence type="ECO:0000313" key="1">
    <source>
        <dbReference type="EMBL" id="GAI21459.1"/>
    </source>
</evidence>
<sequence>MKRHLRKSGIHNGVGMWNVVRDWVGAGDDLLESA</sequence>